<keyword evidence="2" id="KW-0812">Transmembrane</keyword>
<keyword evidence="2" id="KW-0472">Membrane</keyword>
<dbReference type="RefSeq" id="WP_257927123.1">
    <property type="nucleotide sequence ID" value="NZ_JAMXQV010000048.1"/>
</dbReference>
<organism evidence="3 4">
    <name type="scientific">Amycolatopsis iheyensis</name>
    <dbReference type="NCBI Taxonomy" id="2945988"/>
    <lineage>
        <taxon>Bacteria</taxon>
        <taxon>Bacillati</taxon>
        <taxon>Actinomycetota</taxon>
        <taxon>Actinomycetes</taxon>
        <taxon>Pseudonocardiales</taxon>
        <taxon>Pseudonocardiaceae</taxon>
        <taxon>Amycolatopsis</taxon>
    </lineage>
</organism>
<keyword evidence="4" id="KW-1185">Reference proteome</keyword>
<keyword evidence="2" id="KW-1133">Transmembrane helix</keyword>
<dbReference type="EMBL" id="JAMXQV010000048">
    <property type="protein sequence ID" value="MCR6490556.1"/>
    <property type="molecule type" value="Genomic_DNA"/>
</dbReference>
<dbReference type="AlphaFoldDB" id="A0A9X2SRI3"/>
<evidence type="ECO:0000313" key="4">
    <source>
        <dbReference type="Proteomes" id="UP001144096"/>
    </source>
</evidence>
<dbReference type="Proteomes" id="UP001144096">
    <property type="component" value="Unassembled WGS sequence"/>
</dbReference>
<evidence type="ECO:0000256" key="1">
    <source>
        <dbReference type="SAM" id="MobiDB-lite"/>
    </source>
</evidence>
<gene>
    <name evidence="3" type="ORF">M8542_47920</name>
</gene>
<evidence type="ECO:0000313" key="3">
    <source>
        <dbReference type="EMBL" id="MCR6490556.1"/>
    </source>
</evidence>
<protein>
    <submittedName>
        <fullName evidence="3">Uncharacterized protein</fullName>
    </submittedName>
</protein>
<evidence type="ECO:0000256" key="2">
    <source>
        <dbReference type="SAM" id="Phobius"/>
    </source>
</evidence>
<name>A0A9X2SRI3_9PSEU</name>
<proteinExistence type="predicted"/>
<comment type="caution">
    <text evidence="3">The sequence shown here is derived from an EMBL/GenBank/DDBJ whole genome shotgun (WGS) entry which is preliminary data.</text>
</comment>
<accession>A0A9X2SRI3</accession>
<sequence>MATGLLNIQYDYLFGFSFYTAHYYGGWIFLGAFAAHVTFKLPVMIRALRSRSLLTELRTSRRDTQPERADSDLVAAAPAAATISRRGALALVGGGAALIAVLTAGQSIGGITRYAALLLPRGRRPGDGPTGSPSTAPRLPRRSPRPTPRPGGG</sequence>
<reference evidence="3" key="1">
    <citation type="submission" date="2022-06" db="EMBL/GenBank/DDBJ databases">
        <title>Amycolatopsis iheyaensis sp. nov., a new species of the genus Amycolatopsis isolated from soil in Iheya island, Japan.</title>
        <authorList>
            <person name="Ngamcharungchit C."/>
            <person name="Kanto H."/>
            <person name="Take A."/>
            <person name="Intra B."/>
            <person name="Matsumoto A."/>
            <person name="Panbangred W."/>
            <person name="Inahashi Y."/>
        </authorList>
    </citation>
    <scope>NUCLEOTIDE SEQUENCE</scope>
    <source>
        <strain evidence="3">OK19-0408</strain>
    </source>
</reference>
<feature type="region of interest" description="Disordered" evidence="1">
    <location>
        <begin position="121"/>
        <end position="153"/>
    </location>
</feature>
<feature type="transmembrane region" description="Helical" evidence="2">
    <location>
        <begin position="23"/>
        <end position="43"/>
    </location>
</feature>